<protein>
    <submittedName>
        <fullName evidence="1">Uncharacterized protein</fullName>
    </submittedName>
</protein>
<organism evidence="1 2">
    <name type="scientific">Turnera subulata</name>
    <dbReference type="NCBI Taxonomy" id="218843"/>
    <lineage>
        <taxon>Eukaryota</taxon>
        <taxon>Viridiplantae</taxon>
        <taxon>Streptophyta</taxon>
        <taxon>Embryophyta</taxon>
        <taxon>Tracheophyta</taxon>
        <taxon>Spermatophyta</taxon>
        <taxon>Magnoliopsida</taxon>
        <taxon>eudicotyledons</taxon>
        <taxon>Gunneridae</taxon>
        <taxon>Pentapetalae</taxon>
        <taxon>rosids</taxon>
        <taxon>fabids</taxon>
        <taxon>Malpighiales</taxon>
        <taxon>Passifloraceae</taxon>
        <taxon>Turnera</taxon>
    </lineage>
</organism>
<reference evidence="1" key="2">
    <citation type="journal article" date="2023" name="Plants (Basel)">
        <title>Annotation of the Turnera subulata (Passifloraceae) Draft Genome Reveals the S-Locus Evolved after the Divergence of Turneroideae from Passifloroideae in a Stepwise Manner.</title>
        <authorList>
            <person name="Henning P.M."/>
            <person name="Roalson E.H."/>
            <person name="Mir W."/>
            <person name="McCubbin A.G."/>
            <person name="Shore J.S."/>
        </authorList>
    </citation>
    <scope>NUCLEOTIDE SEQUENCE</scope>
    <source>
        <strain evidence="1">F60SS</strain>
    </source>
</reference>
<reference evidence="1" key="1">
    <citation type="submission" date="2022-02" db="EMBL/GenBank/DDBJ databases">
        <authorList>
            <person name="Henning P.M."/>
            <person name="McCubbin A.G."/>
            <person name="Shore J.S."/>
        </authorList>
    </citation>
    <scope>NUCLEOTIDE SEQUENCE</scope>
    <source>
        <strain evidence="1">F60SS</strain>
        <tissue evidence="1">Leaves</tissue>
    </source>
</reference>
<feature type="non-terminal residue" evidence="1">
    <location>
        <position position="53"/>
    </location>
</feature>
<evidence type="ECO:0000313" key="1">
    <source>
        <dbReference type="EMBL" id="KAJ4850387.1"/>
    </source>
</evidence>
<dbReference type="EMBL" id="JAKUCV010000348">
    <property type="protein sequence ID" value="KAJ4850387.1"/>
    <property type="molecule type" value="Genomic_DNA"/>
</dbReference>
<comment type="caution">
    <text evidence="1">The sequence shown here is derived from an EMBL/GenBank/DDBJ whole genome shotgun (WGS) entry which is preliminary data.</text>
</comment>
<dbReference type="Proteomes" id="UP001141552">
    <property type="component" value="Unassembled WGS sequence"/>
</dbReference>
<gene>
    <name evidence="1" type="ORF">Tsubulata_050238</name>
</gene>
<dbReference type="AlphaFoldDB" id="A0A9Q0GK76"/>
<evidence type="ECO:0000313" key="2">
    <source>
        <dbReference type="Proteomes" id="UP001141552"/>
    </source>
</evidence>
<name>A0A9Q0GK76_9ROSI</name>
<accession>A0A9Q0GK76</accession>
<keyword evidence="2" id="KW-1185">Reference proteome</keyword>
<proteinExistence type="predicted"/>
<sequence>MDKASQLRSLICNCNEPSRVSTKNAKSNAKFDTTTFMAWMELSPQRRMFIVLE</sequence>